<feature type="domain" description="Stealth protein CR3 conserved region 3" evidence="5">
    <location>
        <begin position="110"/>
        <end position="157"/>
    </location>
</feature>
<dbReference type="GO" id="GO:0000271">
    <property type="term" value="P:polysaccharide biosynthetic process"/>
    <property type="evidence" value="ECO:0007669"/>
    <property type="project" value="UniProtKB-KW"/>
</dbReference>
<feature type="domain" description="Stealth protein CR4 conserved region 4" evidence="6">
    <location>
        <begin position="186"/>
        <end position="231"/>
    </location>
</feature>
<evidence type="ECO:0000313" key="7">
    <source>
        <dbReference type="EMBL" id="RRR95500.1"/>
    </source>
</evidence>
<evidence type="ECO:0000256" key="2">
    <source>
        <dbReference type="ARBA" id="ARBA00022679"/>
    </source>
</evidence>
<reference evidence="7 8" key="1">
    <citation type="submission" date="2018-12" db="EMBL/GenBank/DDBJ databases">
        <title>Glycomyces sp. YIM 121974 draft genome.</title>
        <authorList>
            <person name="Li Q."/>
        </authorList>
    </citation>
    <scope>NUCLEOTIDE SEQUENCE [LARGE SCALE GENOMIC DNA]</scope>
    <source>
        <strain evidence="7 8">YIM 121974</strain>
    </source>
</reference>
<dbReference type="Proteomes" id="UP000277256">
    <property type="component" value="Unassembled WGS sequence"/>
</dbReference>
<keyword evidence="3" id="KW-0270">Exopolysaccharide synthesis</keyword>
<evidence type="ECO:0000259" key="4">
    <source>
        <dbReference type="Pfam" id="PF11380"/>
    </source>
</evidence>
<feature type="domain" description="Stealth protein CR2 conserved region 2" evidence="4">
    <location>
        <begin position="2"/>
        <end position="64"/>
    </location>
</feature>
<keyword evidence="2 7" id="KW-0808">Transferase</keyword>
<dbReference type="GO" id="GO:0016772">
    <property type="term" value="F:transferase activity, transferring phosphorus-containing groups"/>
    <property type="evidence" value="ECO:0007669"/>
    <property type="project" value="InterPro"/>
</dbReference>
<keyword evidence="8" id="KW-1185">Reference proteome</keyword>
<protein>
    <submittedName>
        <fullName evidence="7">Sugar phosphotransferase</fullName>
    </submittedName>
</protein>
<name>A0A426URG3_9ACTN</name>
<dbReference type="Pfam" id="PF11380">
    <property type="entry name" value="Stealth_CR2"/>
    <property type="match status" value="1"/>
</dbReference>
<dbReference type="InterPro" id="IPR031356">
    <property type="entry name" value="Stealth_CR4"/>
</dbReference>
<evidence type="ECO:0000256" key="3">
    <source>
        <dbReference type="ARBA" id="ARBA00023169"/>
    </source>
</evidence>
<dbReference type="InterPro" id="IPR031357">
    <property type="entry name" value="Stealth_CR3"/>
</dbReference>
<evidence type="ECO:0000256" key="1">
    <source>
        <dbReference type="ARBA" id="ARBA00007583"/>
    </source>
</evidence>
<comment type="caution">
    <text evidence="7">The sequence shown here is derived from an EMBL/GenBank/DDBJ whole genome shotgun (WGS) entry which is preliminary data.</text>
</comment>
<dbReference type="Pfam" id="PF17103">
    <property type="entry name" value="Stealth_CR4"/>
    <property type="match status" value="1"/>
</dbReference>
<dbReference type="InterPro" id="IPR021520">
    <property type="entry name" value="Stealth_CR2"/>
</dbReference>
<organism evidence="7 8">
    <name type="scientific">Glycomyces terrestris</name>
    <dbReference type="NCBI Taxonomy" id="2493553"/>
    <lineage>
        <taxon>Bacteria</taxon>
        <taxon>Bacillati</taxon>
        <taxon>Actinomycetota</taxon>
        <taxon>Actinomycetes</taxon>
        <taxon>Glycomycetales</taxon>
        <taxon>Glycomycetaceae</taxon>
        <taxon>Glycomyces</taxon>
    </lineage>
</organism>
<comment type="similarity">
    <text evidence="1">Belongs to the stealth family.</text>
</comment>
<accession>A0A426URG3</accession>
<evidence type="ECO:0000313" key="8">
    <source>
        <dbReference type="Proteomes" id="UP000277256"/>
    </source>
</evidence>
<evidence type="ECO:0000259" key="6">
    <source>
        <dbReference type="Pfam" id="PF17103"/>
    </source>
</evidence>
<dbReference type="Pfam" id="PF17102">
    <property type="entry name" value="Stealth_CR3"/>
    <property type="match status" value="1"/>
</dbReference>
<dbReference type="PANTHER" id="PTHR24045:SF0">
    <property type="entry name" value="N-ACETYLGLUCOSAMINE-1-PHOSPHOTRANSFERASE SUBUNITS ALPHA_BETA"/>
    <property type="match status" value="1"/>
</dbReference>
<dbReference type="RefSeq" id="WP_187350655.1">
    <property type="nucleotide sequence ID" value="NZ_RSEB01000014.1"/>
</dbReference>
<dbReference type="EMBL" id="RSEB01000014">
    <property type="protein sequence ID" value="RRR95500.1"/>
    <property type="molecule type" value="Genomic_DNA"/>
</dbReference>
<gene>
    <name evidence="7" type="ORF">EIW28_23970</name>
</gene>
<sequence>EGVRIVDHAEIFADPSVLPVFNSQAIEAQLHRIPGLSDRYLVLNDDTFFRRPATPSTFFHANGIIRLPFSPAQIGLGRPRAEEAAPSSAGKNVRALLEADFGRFIASKFKHVPHPQIRAVAEELEERYAEEVRATTASRFRAPDNINFATALHHHYALFTGRAVPGAFRLRYIDVTAPTAPERLAELEADRSVDTFCLNDVDTNEENAARVDALVRGFLERMFPFPSPWEQS</sequence>
<proteinExistence type="inferred from homology"/>
<dbReference type="PANTHER" id="PTHR24045">
    <property type="match status" value="1"/>
</dbReference>
<evidence type="ECO:0000259" key="5">
    <source>
        <dbReference type="Pfam" id="PF17102"/>
    </source>
</evidence>
<dbReference type="InterPro" id="IPR047141">
    <property type="entry name" value="Stealth"/>
</dbReference>
<dbReference type="AlphaFoldDB" id="A0A426URG3"/>
<feature type="non-terminal residue" evidence="7">
    <location>
        <position position="1"/>
    </location>
</feature>